<dbReference type="PANTHER" id="PTHR43763">
    <property type="entry name" value="XAA-PRO AMINOPEPTIDASE 1"/>
    <property type="match status" value="1"/>
</dbReference>
<evidence type="ECO:0000259" key="6">
    <source>
        <dbReference type="Pfam" id="PF16188"/>
    </source>
</evidence>
<dbReference type="InterPro" id="IPR032416">
    <property type="entry name" value="Peptidase_M24_C"/>
</dbReference>
<feature type="domain" description="Peptidase M24" evidence="5">
    <location>
        <begin position="382"/>
        <end position="596"/>
    </location>
</feature>
<evidence type="ECO:0000256" key="3">
    <source>
        <dbReference type="ARBA" id="ARBA00022801"/>
    </source>
</evidence>
<evidence type="ECO:0000313" key="8">
    <source>
        <dbReference type="Proteomes" id="UP001497623"/>
    </source>
</evidence>
<evidence type="ECO:0000256" key="4">
    <source>
        <dbReference type="RuleBase" id="RU000590"/>
    </source>
</evidence>
<proteinExistence type="inferred from homology"/>
<dbReference type="InterPro" id="IPR050422">
    <property type="entry name" value="X-Pro_aminopeptidase_P"/>
</dbReference>
<dbReference type="CDD" id="cd01085">
    <property type="entry name" value="APP"/>
    <property type="match status" value="1"/>
</dbReference>
<dbReference type="AlphaFoldDB" id="A0AAV2QN99"/>
<dbReference type="Proteomes" id="UP001497623">
    <property type="component" value="Unassembled WGS sequence"/>
</dbReference>
<evidence type="ECO:0000256" key="2">
    <source>
        <dbReference type="ARBA" id="ARBA00022723"/>
    </source>
</evidence>
<keyword evidence="3" id="KW-0378">Hydrolase</keyword>
<organism evidence="7 8">
    <name type="scientific">Meganyctiphanes norvegica</name>
    <name type="common">Northern krill</name>
    <name type="synonym">Thysanopoda norvegica</name>
    <dbReference type="NCBI Taxonomy" id="48144"/>
    <lineage>
        <taxon>Eukaryota</taxon>
        <taxon>Metazoa</taxon>
        <taxon>Ecdysozoa</taxon>
        <taxon>Arthropoda</taxon>
        <taxon>Crustacea</taxon>
        <taxon>Multicrustacea</taxon>
        <taxon>Malacostraca</taxon>
        <taxon>Eumalacostraca</taxon>
        <taxon>Eucarida</taxon>
        <taxon>Euphausiacea</taxon>
        <taxon>Euphausiidae</taxon>
        <taxon>Meganyctiphanes</taxon>
    </lineage>
</organism>
<dbReference type="GO" id="GO:0046872">
    <property type="term" value="F:metal ion binding"/>
    <property type="evidence" value="ECO:0007669"/>
    <property type="project" value="UniProtKB-KW"/>
</dbReference>
<evidence type="ECO:0000313" key="7">
    <source>
        <dbReference type="EMBL" id="CAL4094121.1"/>
    </source>
</evidence>
<dbReference type="InterPro" id="IPR036005">
    <property type="entry name" value="Creatinase/aminopeptidase-like"/>
</dbReference>
<feature type="non-terminal residue" evidence="7">
    <location>
        <position position="674"/>
    </location>
</feature>
<evidence type="ECO:0008006" key="9">
    <source>
        <dbReference type="Google" id="ProtNLM"/>
    </source>
</evidence>
<gene>
    <name evidence="7" type="ORF">MNOR_LOCUS15069</name>
</gene>
<comment type="similarity">
    <text evidence="1 4">Belongs to the peptidase M24B family.</text>
</comment>
<dbReference type="InterPro" id="IPR029149">
    <property type="entry name" value="Creatin/AminoP/Spt16_N"/>
</dbReference>
<dbReference type="Pfam" id="PF16189">
    <property type="entry name" value="Creatinase_N_2"/>
    <property type="match status" value="1"/>
</dbReference>
<feature type="domain" description="Peptidase M24 C-terminal" evidence="6">
    <location>
        <begin position="608"/>
        <end position="671"/>
    </location>
</feature>
<dbReference type="Gene3D" id="3.40.350.10">
    <property type="entry name" value="Creatinase/prolidase N-terminal domain"/>
    <property type="match status" value="1"/>
</dbReference>
<evidence type="ECO:0000259" key="5">
    <source>
        <dbReference type="Pfam" id="PF00557"/>
    </source>
</evidence>
<name>A0AAV2QN99_MEGNR</name>
<dbReference type="GO" id="GO:0070006">
    <property type="term" value="F:metalloaminopeptidase activity"/>
    <property type="evidence" value="ECO:0007669"/>
    <property type="project" value="InterPro"/>
</dbReference>
<sequence length="674" mass="76202">MFDTRVLGKSEIMTSQVIKFTVVCENQTQSSLLLPSQSALLSRQRLRLGVTSAPIPHTHVGPPPPPRYATANCHSLIREYMNFTIKMAYIIFKQRKPRISGKIETLLSSVPNQDKDITWFTWEKGEYTSKNDEIKCNYWTKNQEEDLQPIMGAFAGVMVKTLAGNCTRVRSLLGSGRWMGFARFFAQSGIVLVAEEQNLIDLIRPEDSRPASENITIYPLELMFAGKTWQEKVSEIRSELKKLKADVLVITTLEEAAWLLNLRSKGGSFTPVFDSFVIVTDEQVELYLKINNTSDIENHLNVHGCHQNPCVILKDYGTIYDRLRNLKDDQTVKKVLLSKKRTYGPGASYAIYNAVPASKRLVEVSPALTLKGQKNPIEIMGMKNSHIRDAVALCDFLAFLEKDIKSGAEWDELSAANLLRDYRAQQEHFVSLSFGPISSFGKNGALNHYNPTIETTQKITNESTYLLDSGGQYKDGTTDVTRTMHYGTPTAYQIETYTRVLMGAIDLARVVFPEGVGDDDVDILTRQHLYAVGLDYHHGTGHGIGMFLNVHEDPILIGNSARDNHEFKVGHFFSDEPGYYKDGDFGIRLETILHVVEKKVPYFFKKKTLGFESVTLVPFEAKLINSTLLEPKQCRYLNDYHQQVLTIVGAEMQKQGRVQGYQWVLEKTKHIDCN</sequence>
<dbReference type="PROSITE" id="PS00491">
    <property type="entry name" value="PROLINE_PEPTIDASE"/>
    <property type="match status" value="1"/>
</dbReference>
<keyword evidence="8" id="KW-1185">Reference proteome</keyword>
<dbReference type="SUPFAM" id="SSF55920">
    <property type="entry name" value="Creatinase/aminopeptidase"/>
    <property type="match status" value="1"/>
</dbReference>
<dbReference type="Gene3D" id="3.90.230.10">
    <property type="entry name" value="Creatinase/methionine aminopeptidase superfamily"/>
    <property type="match status" value="1"/>
</dbReference>
<dbReference type="PANTHER" id="PTHR43763:SF6">
    <property type="entry name" value="XAA-PRO AMINOPEPTIDASE 1"/>
    <property type="match status" value="1"/>
</dbReference>
<dbReference type="Pfam" id="PF16188">
    <property type="entry name" value="Peptidase_M24_C"/>
    <property type="match status" value="1"/>
</dbReference>
<evidence type="ECO:0000256" key="1">
    <source>
        <dbReference type="ARBA" id="ARBA00008766"/>
    </source>
</evidence>
<accession>A0AAV2QN99</accession>
<dbReference type="InterPro" id="IPR033740">
    <property type="entry name" value="Pept_M24B"/>
</dbReference>
<keyword evidence="2 4" id="KW-0479">Metal-binding</keyword>
<dbReference type="Pfam" id="PF00557">
    <property type="entry name" value="Peptidase_M24"/>
    <property type="match status" value="1"/>
</dbReference>
<reference evidence="7 8" key="1">
    <citation type="submission" date="2024-05" db="EMBL/GenBank/DDBJ databases">
        <authorList>
            <person name="Wallberg A."/>
        </authorList>
    </citation>
    <scope>NUCLEOTIDE SEQUENCE [LARGE SCALE GENOMIC DNA]</scope>
</reference>
<dbReference type="InterPro" id="IPR001131">
    <property type="entry name" value="Peptidase_M24B_aminopep-P_CS"/>
</dbReference>
<dbReference type="FunFam" id="3.90.230.10:FF:000009">
    <property type="entry name" value="xaa-Pro aminopeptidase 2"/>
    <property type="match status" value="1"/>
</dbReference>
<dbReference type="EMBL" id="CAXKWB010009278">
    <property type="protein sequence ID" value="CAL4094121.1"/>
    <property type="molecule type" value="Genomic_DNA"/>
</dbReference>
<comment type="caution">
    <text evidence="7">The sequence shown here is derived from an EMBL/GenBank/DDBJ whole genome shotgun (WGS) entry which is preliminary data.</text>
</comment>
<dbReference type="InterPro" id="IPR000994">
    <property type="entry name" value="Pept_M24"/>
</dbReference>
<protein>
    <recommendedName>
        <fullName evidence="9">Xaa-Pro aminopeptidase</fullName>
    </recommendedName>
</protein>